<dbReference type="InterPro" id="IPR000782">
    <property type="entry name" value="FAS1_domain"/>
</dbReference>
<dbReference type="PANTHER" id="PTHR10900:SF77">
    <property type="entry name" value="FI19380P1"/>
    <property type="match status" value="1"/>
</dbReference>
<sequence>MDSNKSIVKNTENSENHKTLLAVMRASDLEEVLGYDGPFTLFAPTDKAFDKLSDATMDELLDPRNKKKLYALMTYHIVAGNFSASKILKAMCRGNGKAVFTTVNGNELTATMNGVDIIITDSFGNTAKIISADANQCNGVIHEIDSVIRPSRL</sequence>
<protein>
    <recommendedName>
        <fullName evidence="1">FAS1 domain-containing protein</fullName>
    </recommendedName>
</protein>
<dbReference type="SMART" id="SM00554">
    <property type="entry name" value="FAS1"/>
    <property type="match status" value="1"/>
</dbReference>
<dbReference type="InterPro" id="IPR050904">
    <property type="entry name" value="Adhesion/Biosynth-related"/>
</dbReference>
<evidence type="ECO:0000313" key="2">
    <source>
        <dbReference type="EMBL" id="VAW12488.1"/>
    </source>
</evidence>
<dbReference type="Gene3D" id="2.30.180.10">
    <property type="entry name" value="FAS1 domain"/>
    <property type="match status" value="1"/>
</dbReference>
<dbReference type="PANTHER" id="PTHR10900">
    <property type="entry name" value="PERIOSTIN-RELATED"/>
    <property type="match status" value="1"/>
</dbReference>
<organism evidence="2">
    <name type="scientific">hydrothermal vent metagenome</name>
    <dbReference type="NCBI Taxonomy" id="652676"/>
    <lineage>
        <taxon>unclassified sequences</taxon>
        <taxon>metagenomes</taxon>
        <taxon>ecological metagenomes</taxon>
    </lineage>
</organism>
<reference evidence="2" key="1">
    <citation type="submission" date="2018-06" db="EMBL/GenBank/DDBJ databases">
        <authorList>
            <person name="Zhirakovskaya E."/>
        </authorList>
    </citation>
    <scope>NUCLEOTIDE SEQUENCE</scope>
</reference>
<dbReference type="FunFam" id="2.30.180.10:FF:000032">
    <property type="entry name" value="Fasciclin domain-containing protein, putative"/>
    <property type="match status" value="1"/>
</dbReference>
<dbReference type="EMBL" id="UOEL01000089">
    <property type="protein sequence ID" value="VAW12488.1"/>
    <property type="molecule type" value="Genomic_DNA"/>
</dbReference>
<feature type="domain" description="FAS1" evidence="1">
    <location>
        <begin position="4"/>
        <end position="148"/>
    </location>
</feature>
<evidence type="ECO:0000259" key="1">
    <source>
        <dbReference type="PROSITE" id="PS50213"/>
    </source>
</evidence>
<dbReference type="AlphaFoldDB" id="A0A3B0T3H1"/>
<accession>A0A3B0T3H1</accession>
<proteinExistence type="predicted"/>
<dbReference type="InterPro" id="IPR036378">
    <property type="entry name" value="FAS1_dom_sf"/>
</dbReference>
<name>A0A3B0T3H1_9ZZZZ</name>
<dbReference type="Pfam" id="PF02469">
    <property type="entry name" value="Fasciclin"/>
    <property type="match status" value="1"/>
</dbReference>
<gene>
    <name evidence="2" type="ORF">MNBD_BACTEROID03-1481</name>
</gene>
<dbReference type="PROSITE" id="PS50213">
    <property type="entry name" value="FAS1"/>
    <property type="match status" value="1"/>
</dbReference>
<dbReference type="SUPFAM" id="SSF82153">
    <property type="entry name" value="FAS1 domain"/>
    <property type="match status" value="1"/>
</dbReference>
<dbReference type="GO" id="GO:0005615">
    <property type="term" value="C:extracellular space"/>
    <property type="evidence" value="ECO:0007669"/>
    <property type="project" value="TreeGrafter"/>
</dbReference>